<proteinExistence type="predicted"/>
<dbReference type="AlphaFoldDB" id="A0A382FCM8"/>
<feature type="non-terminal residue" evidence="1">
    <location>
        <position position="287"/>
    </location>
</feature>
<gene>
    <name evidence="1" type="ORF">METZ01_LOCUS212827</name>
</gene>
<protein>
    <submittedName>
        <fullName evidence="1">Uncharacterized protein</fullName>
    </submittedName>
</protein>
<dbReference type="EMBL" id="UINC01048886">
    <property type="protein sequence ID" value="SVB59973.1"/>
    <property type="molecule type" value="Genomic_DNA"/>
</dbReference>
<name>A0A382FCM8_9ZZZZ</name>
<organism evidence="1">
    <name type="scientific">marine metagenome</name>
    <dbReference type="NCBI Taxonomy" id="408172"/>
    <lineage>
        <taxon>unclassified sequences</taxon>
        <taxon>metagenomes</taxon>
        <taxon>ecological metagenomes</taxon>
    </lineage>
</organism>
<accession>A0A382FCM8</accession>
<evidence type="ECO:0000313" key="1">
    <source>
        <dbReference type="EMBL" id="SVB59973.1"/>
    </source>
</evidence>
<reference evidence="1" key="1">
    <citation type="submission" date="2018-05" db="EMBL/GenBank/DDBJ databases">
        <authorList>
            <person name="Lanie J.A."/>
            <person name="Ng W.-L."/>
            <person name="Kazmierczak K.M."/>
            <person name="Andrzejewski T.M."/>
            <person name="Davidsen T.M."/>
            <person name="Wayne K.J."/>
            <person name="Tettelin H."/>
            <person name="Glass J.I."/>
            <person name="Rusch D."/>
            <person name="Podicherti R."/>
            <person name="Tsui H.-C.T."/>
            <person name="Winkler M.E."/>
        </authorList>
    </citation>
    <scope>NUCLEOTIDE SEQUENCE</scope>
</reference>
<sequence>MAVGDIITAARYNNLQSRVATVIGQGSGDAGYGQGLSSSQVATSEVVTASHMALLFADLDAGIKHQTNVASNDIAIIAATDLIEDANNINKKGVAEYENLTTTLEGDRFLCEANQATVESAIQGAYSVAWNGQLDHIVNVTFTDYNHARNFFNAGGEIRFAANITPVGSEAKTIDWATMLANMEVIGFNYFRTLATGSGTGASIGFHQLTTSYQQIFDKQGSGFYTENHYIIEAKGNVATPDVVTFRINFNDDDPTDPGTPTDEFVTGTLTSIITQFRATGVNVSVP</sequence>